<comment type="similarity">
    <text evidence="1">Belongs to the type-I restriction system S methylase family.</text>
</comment>
<evidence type="ECO:0000256" key="3">
    <source>
        <dbReference type="ARBA" id="ARBA00023125"/>
    </source>
</evidence>
<dbReference type="Gene3D" id="3.90.220.20">
    <property type="entry name" value="DNA methylase specificity domains"/>
    <property type="match status" value="1"/>
</dbReference>
<keyword evidence="5" id="KW-0378">Hydrolase</keyword>
<dbReference type="EMBL" id="MUYT01000009">
    <property type="protein sequence ID" value="OOS20244.1"/>
    <property type="molecule type" value="Genomic_DNA"/>
</dbReference>
<dbReference type="Pfam" id="PF01420">
    <property type="entry name" value="Methylase_S"/>
    <property type="match status" value="1"/>
</dbReference>
<name>A0A1T0CD38_9GAMM</name>
<dbReference type="GO" id="GO:0003677">
    <property type="term" value="F:DNA binding"/>
    <property type="evidence" value="ECO:0007669"/>
    <property type="project" value="UniProtKB-KW"/>
</dbReference>
<dbReference type="InterPro" id="IPR000055">
    <property type="entry name" value="Restrct_endonuc_typeI_TRD"/>
</dbReference>
<gene>
    <name evidence="5" type="ORF">B0682_07605</name>
</gene>
<dbReference type="OrthoDB" id="1100212at2"/>
<evidence type="ECO:0000313" key="6">
    <source>
        <dbReference type="Proteomes" id="UP000191094"/>
    </source>
</evidence>
<evidence type="ECO:0000313" key="5">
    <source>
        <dbReference type="EMBL" id="OOS20244.1"/>
    </source>
</evidence>
<dbReference type="STRING" id="90241.B0682_07605"/>
<keyword evidence="2" id="KW-0680">Restriction system</keyword>
<dbReference type="GO" id="GO:0004519">
    <property type="term" value="F:endonuclease activity"/>
    <property type="evidence" value="ECO:0007669"/>
    <property type="project" value="UniProtKB-KW"/>
</dbReference>
<evidence type="ECO:0000259" key="4">
    <source>
        <dbReference type="Pfam" id="PF01420"/>
    </source>
</evidence>
<organism evidence="5 6">
    <name type="scientific">Lwoffella lincolnii</name>
    <dbReference type="NCBI Taxonomy" id="90241"/>
    <lineage>
        <taxon>Bacteria</taxon>
        <taxon>Pseudomonadati</taxon>
        <taxon>Pseudomonadota</taxon>
        <taxon>Gammaproteobacteria</taxon>
        <taxon>Moraxellales</taxon>
        <taxon>Moraxellaceae</taxon>
        <taxon>Lwoffella</taxon>
    </lineage>
</organism>
<keyword evidence="5" id="KW-0540">Nuclease</keyword>
<proteinExistence type="inferred from homology"/>
<dbReference type="GO" id="GO:0009307">
    <property type="term" value="P:DNA restriction-modification system"/>
    <property type="evidence" value="ECO:0007669"/>
    <property type="project" value="UniProtKB-KW"/>
</dbReference>
<protein>
    <submittedName>
        <fullName evidence="5">Restriction endonuclease</fullName>
    </submittedName>
</protein>
<dbReference type="InterPro" id="IPR044946">
    <property type="entry name" value="Restrct_endonuc_typeI_TRD_sf"/>
</dbReference>
<evidence type="ECO:0000256" key="2">
    <source>
        <dbReference type="ARBA" id="ARBA00022747"/>
    </source>
</evidence>
<reference evidence="5 6" key="1">
    <citation type="submission" date="2017-02" db="EMBL/GenBank/DDBJ databases">
        <title>Draft genome sequence of Moraxella lincolnii CCUG 9405T type strain.</title>
        <authorList>
            <person name="Salva-Serra F."/>
            <person name="Engstrom-Jakobsson H."/>
            <person name="Thorell K."/>
            <person name="Jaen-Luchoro D."/>
            <person name="Gonzales-Siles L."/>
            <person name="Karlsson R."/>
            <person name="Yazdan S."/>
            <person name="Boulund F."/>
            <person name="Johnning A."/>
            <person name="Engstrand L."/>
            <person name="Kristiansson E."/>
            <person name="Moore E."/>
        </authorList>
    </citation>
    <scope>NUCLEOTIDE SEQUENCE [LARGE SCALE GENOMIC DNA]</scope>
    <source>
        <strain evidence="5 6">CCUG 9405</strain>
    </source>
</reference>
<feature type="domain" description="Type I restriction modification DNA specificity" evidence="4">
    <location>
        <begin position="2"/>
        <end position="149"/>
    </location>
</feature>
<dbReference type="Proteomes" id="UP000191094">
    <property type="component" value="Unassembled WGS sequence"/>
</dbReference>
<evidence type="ECO:0000256" key="1">
    <source>
        <dbReference type="ARBA" id="ARBA00010923"/>
    </source>
</evidence>
<keyword evidence="3" id="KW-0238">DNA-binding</keyword>
<accession>A0A1T0CD38</accession>
<keyword evidence="5" id="KW-0255">Endonuclease</keyword>
<sequence>MGDLFESFNGNFDIKKEHINGVGNYVITAGLSNNGILGKTDVDAKIFDKNTITIDMFGNAFYRQFQYKMVTHARVFSLKPLFEMTQKQGLFMANSFHFLKYGFGYENMCSWAKIGNTKISLPTKNGEIDFDFMENFISQLEAFRLSQLEAYLLVTGLKDYTLTFAEQQALADFENGKVQWGEFNLKKLFGKSTRGKRLKSADRITGNLPFVTAGEADTGISAYIGNEVEVFSKNTTTIDMFGSAKYRNYDYGGDDHIAVVHTEKLNKHTSIFTTTAIHKSSYAGKFSYARNFYAKDADELNIFLPSQNNAPNYDYMALLISAIQKLVIKDVVLYADKKIEATKQAMGKG</sequence>
<keyword evidence="6" id="KW-1185">Reference proteome</keyword>
<comment type="caution">
    <text evidence="5">The sequence shown here is derived from an EMBL/GenBank/DDBJ whole genome shotgun (WGS) entry which is preliminary data.</text>
</comment>
<dbReference type="SUPFAM" id="SSF116734">
    <property type="entry name" value="DNA methylase specificity domain"/>
    <property type="match status" value="2"/>
</dbReference>
<dbReference type="AlphaFoldDB" id="A0A1T0CD38"/>